<dbReference type="Proteomes" id="UP000825935">
    <property type="component" value="Chromosome 29"/>
</dbReference>
<keyword evidence="2" id="KW-1185">Reference proteome</keyword>
<dbReference type="EMBL" id="CM035434">
    <property type="protein sequence ID" value="KAH7292693.1"/>
    <property type="molecule type" value="Genomic_DNA"/>
</dbReference>
<protein>
    <submittedName>
        <fullName evidence="1">Uncharacterized protein</fullName>
    </submittedName>
</protein>
<name>A0A8T2RB19_CERRI</name>
<sequence>MALAPAFCASPSERLVSPKYLIWTPCLRSRARLHTAGVSVSVRRCPSVYRVRASTEALDEPEQDSLAAEFMRHVNASKQTWPHEKKRPTALMPPNTVVEVQMDSLMRNDWPEEDSGVRTAFHFSMPAKVDEILGGQVPESVYAARAWSATERYLSFPEFSALLRDPMYAPLINCLDWKIASPVVFHGPGDSRALQCVTVSFESQKGATTYRAYTFCLQKVKQGAYRDCWMVVGVRLGDYANV</sequence>
<reference evidence="1" key="1">
    <citation type="submission" date="2021-08" db="EMBL/GenBank/DDBJ databases">
        <title>WGS assembly of Ceratopteris richardii.</title>
        <authorList>
            <person name="Marchant D.B."/>
            <person name="Chen G."/>
            <person name="Jenkins J."/>
            <person name="Shu S."/>
            <person name="Leebens-Mack J."/>
            <person name="Grimwood J."/>
            <person name="Schmutz J."/>
            <person name="Soltis P."/>
            <person name="Soltis D."/>
            <person name="Chen Z.-H."/>
        </authorList>
    </citation>
    <scope>NUCLEOTIDE SEQUENCE</scope>
    <source>
        <strain evidence="1">Whitten #5841</strain>
        <tissue evidence="1">Leaf</tissue>
    </source>
</reference>
<dbReference type="AlphaFoldDB" id="A0A8T2RB19"/>
<organism evidence="1 2">
    <name type="scientific">Ceratopteris richardii</name>
    <name type="common">Triangle waterfern</name>
    <dbReference type="NCBI Taxonomy" id="49495"/>
    <lineage>
        <taxon>Eukaryota</taxon>
        <taxon>Viridiplantae</taxon>
        <taxon>Streptophyta</taxon>
        <taxon>Embryophyta</taxon>
        <taxon>Tracheophyta</taxon>
        <taxon>Polypodiopsida</taxon>
        <taxon>Polypodiidae</taxon>
        <taxon>Polypodiales</taxon>
        <taxon>Pteridineae</taxon>
        <taxon>Pteridaceae</taxon>
        <taxon>Parkerioideae</taxon>
        <taxon>Ceratopteris</taxon>
    </lineage>
</organism>
<dbReference type="OMA" id="HIKESQY"/>
<dbReference type="PANTHER" id="PTHR35716:SF4">
    <property type="entry name" value="ARGININE DECARBOXYLASE"/>
    <property type="match status" value="1"/>
</dbReference>
<evidence type="ECO:0000313" key="1">
    <source>
        <dbReference type="EMBL" id="KAH7292693.1"/>
    </source>
</evidence>
<dbReference type="OrthoDB" id="510978at2759"/>
<accession>A0A8T2RB19</accession>
<evidence type="ECO:0000313" key="2">
    <source>
        <dbReference type="Proteomes" id="UP000825935"/>
    </source>
</evidence>
<proteinExistence type="predicted"/>
<gene>
    <name evidence="1" type="ORF">KP509_29G081300</name>
</gene>
<comment type="caution">
    <text evidence="1">The sequence shown here is derived from an EMBL/GenBank/DDBJ whole genome shotgun (WGS) entry which is preliminary data.</text>
</comment>
<dbReference type="PANTHER" id="PTHR35716">
    <property type="entry name" value="OS05G0574700 PROTEIN-RELATED"/>
    <property type="match status" value="1"/>
</dbReference>